<evidence type="ECO:0000313" key="1">
    <source>
        <dbReference type="Proteomes" id="UP000492821"/>
    </source>
</evidence>
<evidence type="ECO:0000313" key="2">
    <source>
        <dbReference type="WBParaSite" id="Pan_g4053.t1"/>
    </source>
</evidence>
<dbReference type="WBParaSite" id="Pan_g4053.t1">
    <property type="protein sequence ID" value="Pan_g4053.t1"/>
    <property type="gene ID" value="Pan_g4053"/>
</dbReference>
<organism evidence="1 2">
    <name type="scientific">Panagrellus redivivus</name>
    <name type="common">Microworm</name>
    <dbReference type="NCBI Taxonomy" id="6233"/>
    <lineage>
        <taxon>Eukaryota</taxon>
        <taxon>Metazoa</taxon>
        <taxon>Ecdysozoa</taxon>
        <taxon>Nematoda</taxon>
        <taxon>Chromadorea</taxon>
        <taxon>Rhabditida</taxon>
        <taxon>Tylenchina</taxon>
        <taxon>Panagrolaimomorpha</taxon>
        <taxon>Panagrolaimoidea</taxon>
        <taxon>Panagrolaimidae</taxon>
        <taxon>Panagrellus</taxon>
    </lineage>
</organism>
<accession>A0A7E4VYT6</accession>
<name>A0A7E4VYT6_PANRE</name>
<protein>
    <submittedName>
        <fullName evidence="2">FTH domain-containing protein</fullName>
    </submittedName>
</protein>
<keyword evidence="1" id="KW-1185">Reference proteome</keyword>
<reference evidence="1" key="1">
    <citation type="journal article" date="2013" name="Genetics">
        <title>The draft genome and transcriptome of Panagrellus redivivus are shaped by the harsh demands of a free-living lifestyle.</title>
        <authorList>
            <person name="Srinivasan J."/>
            <person name="Dillman A.R."/>
            <person name="Macchietto M.G."/>
            <person name="Heikkinen L."/>
            <person name="Lakso M."/>
            <person name="Fracchia K.M."/>
            <person name="Antoshechkin I."/>
            <person name="Mortazavi A."/>
            <person name="Wong G."/>
            <person name="Sternberg P.W."/>
        </authorList>
    </citation>
    <scope>NUCLEOTIDE SEQUENCE [LARGE SCALE GENOMIC DNA]</scope>
    <source>
        <strain evidence="1">MT8872</strain>
    </source>
</reference>
<sequence>MPYPISKLAYGLRCRLHELSTPVERYHLQIAAGTPSICPPNVIASKMTDLTFNVVDDEFVAVQPHPPPEKYIVFDKDDLVFLTGQCFIRELRQQDLSSDIWNHFLIKRMSLRLYQCEISTAILKELSFRVVNPISIMAYVPNVETEFNFGDIFKFFPRLTILNVKMLIPTRSWMTDIMKYQKNRLSELAIRNVQHLAELFASGSLVDFLKAQSDTFQLYVTVPHTNYHVLHDGWRALLDQQLQLWQHSDFPPFRHVVIRIENYERLAIYYLPN</sequence>
<reference evidence="2" key="2">
    <citation type="submission" date="2020-10" db="UniProtKB">
        <authorList>
            <consortium name="WormBaseParasite"/>
        </authorList>
    </citation>
    <scope>IDENTIFICATION</scope>
</reference>
<dbReference type="AlphaFoldDB" id="A0A7E4VYT6"/>
<proteinExistence type="predicted"/>
<dbReference type="Proteomes" id="UP000492821">
    <property type="component" value="Unassembled WGS sequence"/>
</dbReference>